<feature type="chain" id="PRO_5045693485" description="GerMN domain-containing protein" evidence="1">
    <location>
        <begin position="27"/>
        <end position="191"/>
    </location>
</feature>
<proteinExistence type="predicted"/>
<reference evidence="3" key="1">
    <citation type="journal article" date="2019" name="Int. J. Syst. Evol. Microbiol.">
        <title>The Global Catalogue of Microorganisms (GCM) 10K type strain sequencing project: providing services to taxonomists for standard genome sequencing and annotation.</title>
        <authorList>
            <consortium name="The Broad Institute Genomics Platform"/>
            <consortium name="The Broad Institute Genome Sequencing Center for Infectious Disease"/>
            <person name="Wu L."/>
            <person name="Ma J."/>
        </authorList>
    </citation>
    <scope>NUCLEOTIDE SEQUENCE [LARGE SCALE GENOMIC DNA]</scope>
    <source>
        <strain evidence="3">JCM 31202</strain>
    </source>
</reference>
<gene>
    <name evidence="2" type="ORF">ACFQ11_28415</name>
</gene>
<protein>
    <recommendedName>
        <fullName evidence="4">GerMN domain-containing protein</fullName>
    </recommendedName>
</protein>
<evidence type="ECO:0008006" key="4">
    <source>
        <dbReference type="Google" id="ProtNLM"/>
    </source>
</evidence>
<evidence type="ECO:0000313" key="3">
    <source>
        <dbReference type="Proteomes" id="UP001596972"/>
    </source>
</evidence>
<evidence type="ECO:0000256" key="1">
    <source>
        <dbReference type="SAM" id="SignalP"/>
    </source>
</evidence>
<name>A0ABW3EV82_9ACTN</name>
<sequence>MSRAAALLAAVLLVAGCGIRPTGTVAAGDKPRAGGRGDTITVYLVRDGKVAAVLRPGLPDHPYLPITQLAVPPTPQEREQGFRTEVSRPLEIRGFGVMPGEDVSELIIVPRGDDRGRPVSWTRPAEAQIACTAAALPGIERVQLWNVPQSGEPVVVPVTAVRTLACEDYADLFAGPPKAGPSSSTSPRRPR</sequence>
<keyword evidence="3" id="KW-1185">Reference proteome</keyword>
<comment type="caution">
    <text evidence="2">The sequence shown here is derived from an EMBL/GenBank/DDBJ whole genome shotgun (WGS) entry which is preliminary data.</text>
</comment>
<dbReference type="EMBL" id="JBHTJA010000082">
    <property type="protein sequence ID" value="MFD0904339.1"/>
    <property type="molecule type" value="Genomic_DNA"/>
</dbReference>
<dbReference type="RefSeq" id="WP_378304100.1">
    <property type="nucleotide sequence ID" value="NZ_JBHTJA010000082.1"/>
</dbReference>
<keyword evidence="1" id="KW-0732">Signal</keyword>
<organism evidence="2 3">
    <name type="scientific">Actinomadura sediminis</name>
    <dbReference type="NCBI Taxonomy" id="1038904"/>
    <lineage>
        <taxon>Bacteria</taxon>
        <taxon>Bacillati</taxon>
        <taxon>Actinomycetota</taxon>
        <taxon>Actinomycetes</taxon>
        <taxon>Streptosporangiales</taxon>
        <taxon>Thermomonosporaceae</taxon>
        <taxon>Actinomadura</taxon>
    </lineage>
</organism>
<accession>A0ABW3EV82</accession>
<dbReference type="Proteomes" id="UP001596972">
    <property type="component" value="Unassembled WGS sequence"/>
</dbReference>
<evidence type="ECO:0000313" key="2">
    <source>
        <dbReference type="EMBL" id="MFD0904339.1"/>
    </source>
</evidence>
<dbReference type="PROSITE" id="PS51257">
    <property type="entry name" value="PROKAR_LIPOPROTEIN"/>
    <property type="match status" value="1"/>
</dbReference>
<feature type="signal peptide" evidence="1">
    <location>
        <begin position="1"/>
        <end position="26"/>
    </location>
</feature>